<dbReference type="OrthoDB" id="5459831at2"/>
<keyword evidence="2" id="KW-1185">Reference proteome</keyword>
<protein>
    <recommendedName>
        <fullName evidence="3">Lipoprotein</fullName>
    </recommendedName>
</protein>
<proteinExistence type="predicted"/>
<organism evidence="1 2">
    <name type="scientific">Halodesulfovibrio spirochaetisodalis</name>
    <dbReference type="NCBI Taxonomy" id="1560234"/>
    <lineage>
        <taxon>Bacteria</taxon>
        <taxon>Pseudomonadati</taxon>
        <taxon>Thermodesulfobacteriota</taxon>
        <taxon>Desulfovibrionia</taxon>
        <taxon>Desulfovibrionales</taxon>
        <taxon>Desulfovibrionaceae</taxon>
        <taxon>Halodesulfovibrio</taxon>
    </lineage>
</organism>
<dbReference type="GO" id="GO:0043165">
    <property type="term" value="P:Gram-negative-bacterium-type cell outer membrane assembly"/>
    <property type="evidence" value="ECO:0007669"/>
    <property type="project" value="InterPro"/>
</dbReference>
<dbReference type="STRING" id="1560234.SP90_09410"/>
<dbReference type="EMBL" id="JXMS01000014">
    <property type="protein sequence ID" value="OBQ51589.1"/>
    <property type="molecule type" value="Genomic_DNA"/>
</dbReference>
<dbReference type="InterPro" id="IPR007485">
    <property type="entry name" value="LPS_assembly_LptE"/>
</dbReference>
<dbReference type="PATRIC" id="fig|1560234.3.peg.712"/>
<dbReference type="Proteomes" id="UP000091979">
    <property type="component" value="Unassembled WGS sequence"/>
</dbReference>
<dbReference type="AlphaFoldDB" id="A0A1B7XCG7"/>
<evidence type="ECO:0008006" key="3">
    <source>
        <dbReference type="Google" id="ProtNLM"/>
    </source>
</evidence>
<dbReference type="RefSeq" id="WP_066854934.1">
    <property type="nucleotide sequence ID" value="NZ_JXMS01000014.1"/>
</dbReference>
<dbReference type="GO" id="GO:0019867">
    <property type="term" value="C:outer membrane"/>
    <property type="evidence" value="ECO:0007669"/>
    <property type="project" value="InterPro"/>
</dbReference>
<name>A0A1B7XCG7_9BACT</name>
<sequence length="171" mass="19342">MMLPRFSAVSRLCAIITLFAALTLTGCGYTFTNNQPSLFGDGSSTMRIREVKNSTIYPWINQVLRTSMYDEITDRDIAVMTGSEDADYSMVIDIQKFTIDSRVRGKKNETLDYTITLTFTVSVYNKNNELVWASERTSLARSYPTSDARLAGTQISNLLVEKIVDKMRNTF</sequence>
<gene>
    <name evidence="1" type="ORF">SP90_09410</name>
</gene>
<dbReference type="PROSITE" id="PS51257">
    <property type="entry name" value="PROKAR_LIPOPROTEIN"/>
    <property type="match status" value="1"/>
</dbReference>
<accession>A0A1B7XCG7</accession>
<comment type="caution">
    <text evidence="1">The sequence shown here is derived from an EMBL/GenBank/DDBJ whole genome shotgun (WGS) entry which is preliminary data.</text>
</comment>
<evidence type="ECO:0000313" key="2">
    <source>
        <dbReference type="Proteomes" id="UP000091979"/>
    </source>
</evidence>
<evidence type="ECO:0000313" key="1">
    <source>
        <dbReference type="EMBL" id="OBQ51589.1"/>
    </source>
</evidence>
<dbReference type="Pfam" id="PF04390">
    <property type="entry name" value="LptE"/>
    <property type="match status" value="1"/>
</dbReference>
<dbReference type="Gene3D" id="3.30.160.150">
    <property type="entry name" value="Lipoprotein like domain"/>
    <property type="match status" value="1"/>
</dbReference>
<reference evidence="1 2" key="1">
    <citation type="submission" date="2015-01" db="EMBL/GenBank/DDBJ databases">
        <title>Desulfovibrio sp. JC271 draft genome sequence.</title>
        <authorList>
            <person name="Shivani Y."/>
            <person name="Subhash Y."/>
            <person name="Sasikala C."/>
            <person name="Ramana C.V."/>
        </authorList>
    </citation>
    <scope>NUCLEOTIDE SEQUENCE [LARGE SCALE GENOMIC DNA]</scope>
    <source>
        <strain evidence="1 2">JC271</strain>
    </source>
</reference>